<dbReference type="Proteomes" id="UP000094801">
    <property type="component" value="Unassembled WGS sequence"/>
</dbReference>
<comment type="similarity">
    <text evidence="1">Belongs to the protein disulfide isomerase family.</text>
</comment>
<feature type="domain" description="Thioredoxin" evidence="4">
    <location>
        <begin position="126"/>
        <end position="208"/>
    </location>
</feature>
<dbReference type="STRING" id="983967.A0A1E4T0Y1"/>
<evidence type="ECO:0000313" key="5">
    <source>
        <dbReference type="EMBL" id="ODV85361.1"/>
    </source>
</evidence>
<dbReference type="GO" id="GO:0005783">
    <property type="term" value="C:endoplasmic reticulum"/>
    <property type="evidence" value="ECO:0007669"/>
    <property type="project" value="TreeGrafter"/>
</dbReference>
<accession>A0A1E4T0Y1</accession>
<sequence>MLNFIITLLLLINYINCILIDQSKPTFLYFYKDNCIHCSNFNFNYNKLNELYENTSLQLLKLNNKQHPYLITEYNIVEYPTLLLIHDFEIKKFKKFRNLDNLIDFINVETGILPIQPNSKILKLNENNNILNNLNIDILILFHSNYLNEYEEYISNYEKISENFSNEVQFTIVDISLSENSDLIRNFKISNYPTLIYLKSGRLDNSVYYKLDIKEVEQLIKGEDNNYEVVDLKEIKEIREIHEDDEDDDDDDFHFYKEL</sequence>
<dbReference type="AlphaFoldDB" id="A0A1E4T0Y1"/>
<feature type="signal peptide" evidence="3">
    <location>
        <begin position="1"/>
        <end position="17"/>
    </location>
</feature>
<dbReference type="PANTHER" id="PTHR45672:SF3">
    <property type="entry name" value="THIOREDOXIN DOMAIN-CONTAINING PROTEIN 5"/>
    <property type="match status" value="1"/>
</dbReference>
<dbReference type="InterPro" id="IPR036249">
    <property type="entry name" value="Thioredoxin-like_sf"/>
</dbReference>
<reference evidence="6" key="1">
    <citation type="submission" date="2016-04" db="EMBL/GenBank/DDBJ databases">
        <title>Comparative genomics of biotechnologically important yeasts.</title>
        <authorList>
            <consortium name="DOE Joint Genome Institute"/>
            <person name="Riley R."/>
            <person name="Haridas S."/>
            <person name="Wolfe K.H."/>
            <person name="Lopes M.R."/>
            <person name="Hittinger C.T."/>
            <person name="Goker M."/>
            <person name="Salamov A."/>
            <person name="Wisecaver J."/>
            <person name="Long T.M."/>
            <person name="Aerts A.L."/>
            <person name="Barry K."/>
            <person name="Choi C."/>
            <person name="Clum A."/>
            <person name="Coughlan A.Y."/>
            <person name="Deshpande S."/>
            <person name="Douglass A.P."/>
            <person name="Hanson S.J."/>
            <person name="Klenk H.-P."/>
            <person name="Labutti K."/>
            <person name="Lapidus A."/>
            <person name="Lindquist E."/>
            <person name="Lipzen A."/>
            <person name="Meier-Kolthoff J.P."/>
            <person name="Ohm R.A."/>
            <person name="Otillar R.P."/>
            <person name="Pangilinan J."/>
            <person name="Peng Y."/>
            <person name="Rokas A."/>
            <person name="Rosa C.A."/>
            <person name="Scheuner C."/>
            <person name="Sibirny A.A."/>
            <person name="Slot J.C."/>
            <person name="Stielow J.B."/>
            <person name="Sun H."/>
            <person name="Kurtzman C.P."/>
            <person name="Blackwell M."/>
            <person name="Grigoriev I.V."/>
            <person name="Jeffries T.W."/>
        </authorList>
    </citation>
    <scope>NUCLEOTIDE SEQUENCE [LARGE SCALE GENOMIC DNA]</scope>
    <source>
        <strain evidence="6">NRRL YB-2248</strain>
    </source>
</reference>
<dbReference type="GO" id="GO:0006457">
    <property type="term" value="P:protein folding"/>
    <property type="evidence" value="ECO:0007669"/>
    <property type="project" value="TreeGrafter"/>
</dbReference>
<gene>
    <name evidence="5" type="ORF">CANARDRAFT_7481</name>
</gene>
<evidence type="ECO:0000256" key="1">
    <source>
        <dbReference type="ARBA" id="ARBA00006347"/>
    </source>
</evidence>
<dbReference type="CDD" id="cd02961">
    <property type="entry name" value="PDI_a_family"/>
    <property type="match status" value="1"/>
</dbReference>
<dbReference type="PANTHER" id="PTHR45672">
    <property type="entry name" value="PROTEIN DISULFIDE-ISOMERASE C17H9.14C-RELATED"/>
    <property type="match status" value="1"/>
</dbReference>
<dbReference type="InterPro" id="IPR013766">
    <property type="entry name" value="Thioredoxin_domain"/>
</dbReference>
<organism evidence="5 6">
    <name type="scientific">[Candida] arabinofermentans NRRL YB-2248</name>
    <dbReference type="NCBI Taxonomy" id="983967"/>
    <lineage>
        <taxon>Eukaryota</taxon>
        <taxon>Fungi</taxon>
        <taxon>Dikarya</taxon>
        <taxon>Ascomycota</taxon>
        <taxon>Saccharomycotina</taxon>
        <taxon>Pichiomycetes</taxon>
        <taxon>Pichiales</taxon>
        <taxon>Pichiaceae</taxon>
        <taxon>Ogataea</taxon>
        <taxon>Ogataea/Candida clade</taxon>
    </lineage>
</organism>
<name>A0A1E4T0Y1_9ASCO</name>
<dbReference type="OrthoDB" id="10264505at2759"/>
<evidence type="ECO:0000256" key="3">
    <source>
        <dbReference type="SAM" id="SignalP"/>
    </source>
</evidence>
<dbReference type="Pfam" id="PF00085">
    <property type="entry name" value="Thioredoxin"/>
    <property type="match status" value="2"/>
</dbReference>
<dbReference type="EMBL" id="KV453852">
    <property type="protein sequence ID" value="ODV85361.1"/>
    <property type="molecule type" value="Genomic_DNA"/>
</dbReference>
<keyword evidence="2 3" id="KW-0732">Signal</keyword>
<dbReference type="SUPFAM" id="SSF52833">
    <property type="entry name" value="Thioredoxin-like"/>
    <property type="match status" value="2"/>
</dbReference>
<evidence type="ECO:0000259" key="4">
    <source>
        <dbReference type="Pfam" id="PF00085"/>
    </source>
</evidence>
<keyword evidence="6" id="KW-1185">Reference proteome</keyword>
<dbReference type="Gene3D" id="3.40.30.10">
    <property type="entry name" value="Glutaredoxin"/>
    <property type="match status" value="2"/>
</dbReference>
<feature type="domain" description="Thioredoxin" evidence="4">
    <location>
        <begin position="20"/>
        <end position="107"/>
    </location>
</feature>
<evidence type="ECO:0000256" key="2">
    <source>
        <dbReference type="ARBA" id="ARBA00022729"/>
    </source>
</evidence>
<protein>
    <recommendedName>
        <fullName evidence="4">Thioredoxin domain-containing protein</fullName>
    </recommendedName>
</protein>
<proteinExistence type="inferred from homology"/>
<dbReference type="GO" id="GO:0003756">
    <property type="term" value="F:protein disulfide isomerase activity"/>
    <property type="evidence" value="ECO:0007669"/>
    <property type="project" value="TreeGrafter"/>
</dbReference>
<dbReference type="InterPro" id="IPR051063">
    <property type="entry name" value="PDI"/>
</dbReference>
<feature type="chain" id="PRO_5009162997" description="Thioredoxin domain-containing protein" evidence="3">
    <location>
        <begin position="18"/>
        <end position="259"/>
    </location>
</feature>
<evidence type="ECO:0000313" key="6">
    <source>
        <dbReference type="Proteomes" id="UP000094801"/>
    </source>
</evidence>